<sequence length="330" mass="38594">MKKECQLKKKRGKSSNSHELKQREAERSPTHDSPKRSACRRQPPWVVVHDATKPRVTPISRDTPFQEMLVSKLLRDGMEKWSGLNNERSMCLCFQIQEVVYKELVVEFLATVFFKRKDGIYDKDNLTFCLGRERRALSQADFALRTEIYFPFKALISPNAHVYLPFLLVEFLVERVGKDKRGFPLYGGMLIMRLTHFFGVLDKCEALLLTVETHKPCSTLVYQRATIIGYHGVGGFSILDDTPCDQPRRRVRQRARGPVGDESPVVPTKDEMTMDPYSVVQRRFDDNLARSRNCTNMTQDYMMQQLHFSRRDHFPTLYPYVPRWEELWCE</sequence>
<proteinExistence type="predicted"/>
<gene>
    <name evidence="2" type="ORF">LSALG_LOCUS27663</name>
</gene>
<evidence type="ECO:0000313" key="2">
    <source>
        <dbReference type="EMBL" id="CAI9288360.1"/>
    </source>
</evidence>
<protein>
    <submittedName>
        <fullName evidence="2">Uncharacterized protein</fullName>
    </submittedName>
</protein>
<dbReference type="EMBL" id="OX465081">
    <property type="protein sequence ID" value="CAI9288360.1"/>
    <property type="molecule type" value="Genomic_DNA"/>
</dbReference>
<dbReference type="Proteomes" id="UP001177003">
    <property type="component" value="Chromosome 5"/>
</dbReference>
<reference evidence="2" key="1">
    <citation type="submission" date="2023-04" db="EMBL/GenBank/DDBJ databases">
        <authorList>
            <person name="Vijverberg K."/>
            <person name="Xiong W."/>
            <person name="Schranz E."/>
        </authorList>
    </citation>
    <scope>NUCLEOTIDE SEQUENCE</scope>
</reference>
<accession>A0AA35Z9G8</accession>
<dbReference type="AlphaFoldDB" id="A0AA35Z9G8"/>
<evidence type="ECO:0000256" key="1">
    <source>
        <dbReference type="SAM" id="MobiDB-lite"/>
    </source>
</evidence>
<feature type="region of interest" description="Disordered" evidence="1">
    <location>
        <begin position="1"/>
        <end position="43"/>
    </location>
</feature>
<evidence type="ECO:0000313" key="3">
    <source>
        <dbReference type="Proteomes" id="UP001177003"/>
    </source>
</evidence>
<organism evidence="2 3">
    <name type="scientific">Lactuca saligna</name>
    <name type="common">Willowleaf lettuce</name>
    <dbReference type="NCBI Taxonomy" id="75948"/>
    <lineage>
        <taxon>Eukaryota</taxon>
        <taxon>Viridiplantae</taxon>
        <taxon>Streptophyta</taxon>
        <taxon>Embryophyta</taxon>
        <taxon>Tracheophyta</taxon>
        <taxon>Spermatophyta</taxon>
        <taxon>Magnoliopsida</taxon>
        <taxon>eudicotyledons</taxon>
        <taxon>Gunneridae</taxon>
        <taxon>Pentapetalae</taxon>
        <taxon>asterids</taxon>
        <taxon>campanulids</taxon>
        <taxon>Asterales</taxon>
        <taxon>Asteraceae</taxon>
        <taxon>Cichorioideae</taxon>
        <taxon>Cichorieae</taxon>
        <taxon>Lactucinae</taxon>
        <taxon>Lactuca</taxon>
    </lineage>
</organism>
<feature type="compositionally biased region" description="Basic and acidic residues" evidence="1">
    <location>
        <begin position="16"/>
        <end position="35"/>
    </location>
</feature>
<keyword evidence="3" id="KW-1185">Reference proteome</keyword>
<name>A0AA35Z9G8_LACSI</name>